<dbReference type="Proteomes" id="UP001146120">
    <property type="component" value="Unassembled WGS sequence"/>
</dbReference>
<dbReference type="EMBL" id="DAKRPA010000035">
    <property type="protein sequence ID" value="DBA02140.1"/>
    <property type="molecule type" value="Genomic_DNA"/>
</dbReference>
<protein>
    <recommendedName>
        <fullName evidence="3">BED-type domain-containing protein</fullName>
    </recommendedName>
</protein>
<gene>
    <name evidence="1" type="ORF">N0F65_004775</name>
</gene>
<proteinExistence type="predicted"/>
<dbReference type="AlphaFoldDB" id="A0AAV2Z8K6"/>
<reference evidence="1" key="2">
    <citation type="journal article" date="2023" name="Microbiol Resour">
        <title>Decontamination and Annotation of the Draft Genome Sequence of the Oomycete Lagenidium giganteum ARSEF 373.</title>
        <authorList>
            <person name="Morgan W.R."/>
            <person name="Tartar A."/>
        </authorList>
    </citation>
    <scope>NUCLEOTIDE SEQUENCE</scope>
    <source>
        <strain evidence="1">ARSEF 373</strain>
    </source>
</reference>
<keyword evidence="2" id="KW-1185">Reference proteome</keyword>
<evidence type="ECO:0000313" key="1">
    <source>
        <dbReference type="EMBL" id="DBA02140.1"/>
    </source>
</evidence>
<evidence type="ECO:0000313" key="2">
    <source>
        <dbReference type="Proteomes" id="UP001146120"/>
    </source>
</evidence>
<sequence>MPEGKKAWTTDDAIGIWCLRCEKALHYQKGSSQSIRYHMETKHMDELVAYREHIASLVRAKVRKEMQYKGRSSWRND</sequence>
<name>A0AAV2Z8K6_9STRA</name>
<reference evidence="1" key="1">
    <citation type="submission" date="2022-11" db="EMBL/GenBank/DDBJ databases">
        <authorList>
            <person name="Morgan W.R."/>
            <person name="Tartar A."/>
        </authorList>
    </citation>
    <scope>NUCLEOTIDE SEQUENCE</scope>
    <source>
        <strain evidence="1">ARSEF 373</strain>
    </source>
</reference>
<evidence type="ECO:0008006" key="3">
    <source>
        <dbReference type="Google" id="ProtNLM"/>
    </source>
</evidence>
<accession>A0AAV2Z8K6</accession>
<organism evidence="1 2">
    <name type="scientific">Lagenidium giganteum</name>
    <dbReference type="NCBI Taxonomy" id="4803"/>
    <lineage>
        <taxon>Eukaryota</taxon>
        <taxon>Sar</taxon>
        <taxon>Stramenopiles</taxon>
        <taxon>Oomycota</taxon>
        <taxon>Peronosporomycetes</taxon>
        <taxon>Pythiales</taxon>
        <taxon>Pythiaceae</taxon>
    </lineage>
</organism>
<comment type="caution">
    <text evidence="1">The sequence shown here is derived from an EMBL/GenBank/DDBJ whole genome shotgun (WGS) entry which is preliminary data.</text>
</comment>